<evidence type="ECO:0000313" key="3">
    <source>
        <dbReference type="EMBL" id="GGM73596.1"/>
    </source>
</evidence>
<gene>
    <name evidence="3" type="ORF">GCM10007977_088950</name>
</gene>
<dbReference type="PANTHER" id="PTHR43540:SF3">
    <property type="entry name" value="ENTEROBACTIN SYNTHASE COMPONENT B"/>
    <property type="match status" value="1"/>
</dbReference>
<feature type="domain" description="Isochorismatase-like" evidence="2">
    <location>
        <begin position="29"/>
        <end position="199"/>
    </location>
</feature>
<comment type="caution">
    <text evidence="3">The sequence shown here is derived from an EMBL/GenBank/DDBJ whole genome shotgun (WGS) entry which is preliminary data.</text>
</comment>
<organism evidence="3 4">
    <name type="scientific">Dactylosporangium sucinum</name>
    <dbReference type="NCBI Taxonomy" id="1424081"/>
    <lineage>
        <taxon>Bacteria</taxon>
        <taxon>Bacillati</taxon>
        <taxon>Actinomycetota</taxon>
        <taxon>Actinomycetes</taxon>
        <taxon>Micromonosporales</taxon>
        <taxon>Micromonosporaceae</taxon>
        <taxon>Dactylosporangium</taxon>
    </lineage>
</organism>
<evidence type="ECO:0000256" key="1">
    <source>
        <dbReference type="ARBA" id="ARBA00022801"/>
    </source>
</evidence>
<keyword evidence="4" id="KW-1185">Reference proteome</keyword>
<keyword evidence="1" id="KW-0378">Hydrolase</keyword>
<reference evidence="3" key="2">
    <citation type="submission" date="2020-09" db="EMBL/GenBank/DDBJ databases">
        <authorList>
            <person name="Sun Q."/>
            <person name="Ohkuma M."/>
        </authorList>
    </citation>
    <scope>NUCLEOTIDE SEQUENCE</scope>
    <source>
        <strain evidence="3">JCM 19831</strain>
    </source>
</reference>
<dbReference type="Pfam" id="PF00857">
    <property type="entry name" value="Isochorismatase"/>
    <property type="match status" value="1"/>
</dbReference>
<dbReference type="GO" id="GO:0008908">
    <property type="term" value="F:isochorismatase activity"/>
    <property type="evidence" value="ECO:0007669"/>
    <property type="project" value="InterPro"/>
</dbReference>
<dbReference type="EMBL" id="BMPI01000066">
    <property type="protein sequence ID" value="GGM73596.1"/>
    <property type="molecule type" value="Genomic_DNA"/>
</dbReference>
<reference evidence="3" key="1">
    <citation type="journal article" date="2014" name="Int. J. Syst. Evol. Microbiol.">
        <title>Complete genome sequence of Corynebacterium casei LMG S-19264T (=DSM 44701T), isolated from a smear-ripened cheese.</title>
        <authorList>
            <consortium name="US DOE Joint Genome Institute (JGI-PGF)"/>
            <person name="Walter F."/>
            <person name="Albersmeier A."/>
            <person name="Kalinowski J."/>
            <person name="Ruckert C."/>
        </authorList>
    </citation>
    <scope>NUCLEOTIDE SEQUENCE</scope>
    <source>
        <strain evidence="3">JCM 19831</strain>
    </source>
</reference>
<dbReference type="AlphaFoldDB" id="A0A917UCJ1"/>
<dbReference type="PANTHER" id="PTHR43540">
    <property type="entry name" value="PEROXYUREIDOACRYLATE/UREIDOACRYLATE AMIDOHYDROLASE-RELATED"/>
    <property type="match status" value="1"/>
</dbReference>
<name>A0A917UCJ1_9ACTN</name>
<protein>
    <recommendedName>
        <fullName evidence="2">Isochorismatase-like domain-containing protein</fullName>
    </recommendedName>
</protein>
<evidence type="ECO:0000313" key="4">
    <source>
        <dbReference type="Proteomes" id="UP000642070"/>
    </source>
</evidence>
<dbReference type="InterPro" id="IPR016291">
    <property type="entry name" value="Isochorismatase"/>
</dbReference>
<dbReference type="InterPro" id="IPR000868">
    <property type="entry name" value="Isochorismatase-like_dom"/>
</dbReference>
<dbReference type="Gene3D" id="3.40.50.850">
    <property type="entry name" value="Isochorismatase-like"/>
    <property type="match status" value="1"/>
</dbReference>
<dbReference type="SUPFAM" id="SSF52499">
    <property type="entry name" value="Isochorismatase-like hydrolases"/>
    <property type="match status" value="1"/>
</dbReference>
<proteinExistence type="predicted"/>
<accession>A0A917UCJ1</accession>
<sequence>MLTIQPYAMPTAADLVPGPAPWRPDPRRAALLIHDMQGYFVGFLPSGASPTTELLANIAALRAAGLPVIYSAQPGRMSRADRGLLHDVWGPGMTDDPANRDVVAALAPGPDDLVLTKWRYSAFHRTGLAEHLAATGRDQLIVCGVFAHLGCLLTACDAYAHDVEAFLVADAVAAFSAADHRLALDYAARACAVTLTTAQVLVQLGR</sequence>
<evidence type="ECO:0000259" key="2">
    <source>
        <dbReference type="Pfam" id="PF00857"/>
    </source>
</evidence>
<dbReference type="PRINTS" id="PR01398">
    <property type="entry name" value="ISCHRISMTASE"/>
</dbReference>
<dbReference type="RefSeq" id="WP_190256113.1">
    <property type="nucleotide sequence ID" value="NZ_BMPI01000066.1"/>
</dbReference>
<dbReference type="InterPro" id="IPR050272">
    <property type="entry name" value="Isochorismatase-like_hydrls"/>
</dbReference>
<dbReference type="Proteomes" id="UP000642070">
    <property type="component" value="Unassembled WGS sequence"/>
</dbReference>
<dbReference type="InterPro" id="IPR036380">
    <property type="entry name" value="Isochorismatase-like_sf"/>
</dbReference>